<dbReference type="Proteomes" id="UP000285768">
    <property type="component" value="Chromosome"/>
</dbReference>
<dbReference type="SUPFAM" id="SSF160240">
    <property type="entry name" value="Cation efflux protein cytoplasmic domain-like"/>
    <property type="match status" value="1"/>
</dbReference>
<dbReference type="RefSeq" id="WP_128387588.1">
    <property type="nucleotide sequence ID" value="NZ_CP035037.1"/>
</dbReference>
<name>A0ABX5QIE6_9MICO</name>
<protein>
    <recommendedName>
        <fullName evidence="3">Cation efflux protein cytoplasmic domain-containing protein</fullName>
    </recommendedName>
</protein>
<accession>A0ABX5QIE6</accession>
<dbReference type="EMBL" id="CP035037">
    <property type="protein sequence ID" value="QAB18877.1"/>
    <property type="molecule type" value="Genomic_DNA"/>
</dbReference>
<dbReference type="InterPro" id="IPR036837">
    <property type="entry name" value="Cation_efflux_CTD_sf"/>
</dbReference>
<evidence type="ECO:0000313" key="2">
    <source>
        <dbReference type="Proteomes" id="UP000285768"/>
    </source>
</evidence>
<evidence type="ECO:0008006" key="3">
    <source>
        <dbReference type="Google" id="ProtNLM"/>
    </source>
</evidence>
<keyword evidence="2" id="KW-1185">Reference proteome</keyword>
<proteinExistence type="predicted"/>
<gene>
    <name evidence="1" type="ORF">Leucomu_13995</name>
</gene>
<organism evidence="1 2">
    <name type="scientific">Leucobacter muris</name>
    <dbReference type="NCBI Taxonomy" id="1935379"/>
    <lineage>
        <taxon>Bacteria</taxon>
        <taxon>Bacillati</taxon>
        <taxon>Actinomycetota</taxon>
        <taxon>Actinomycetes</taxon>
        <taxon>Micrococcales</taxon>
        <taxon>Microbacteriaceae</taxon>
        <taxon>Leucobacter</taxon>
    </lineage>
</organism>
<evidence type="ECO:0000313" key="1">
    <source>
        <dbReference type="EMBL" id="QAB18877.1"/>
    </source>
</evidence>
<sequence>MTASSEHRAHIEEALLDGARISRVISLDLGEVDGELMVAAKVDLDPDLTMREVSFVLHQAKRRVQAAVAEVAVIYLEPDVYLDPNAATPSTSSIVTLSYD</sequence>
<reference evidence="1 2" key="1">
    <citation type="submission" date="2019-01" db="EMBL/GenBank/DDBJ databases">
        <title>Leucobacter muris sp. nov. isolated from the nose of a laboratory mouse.</title>
        <authorList>
            <person name="Benga L."/>
            <person name="Sproeer C."/>
            <person name="Schumann P."/>
            <person name="Verbarg S."/>
            <person name="Bunk B."/>
            <person name="Engelhardt E."/>
            <person name="Benten P.M."/>
            <person name="Sager M."/>
        </authorList>
    </citation>
    <scope>NUCLEOTIDE SEQUENCE [LARGE SCALE GENOMIC DNA]</scope>
    <source>
        <strain evidence="1 2">DSM 101948</strain>
    </source>
</reference>
<dbReference type="Gene3D" id="3.30.70.1350">
    <property type="entry name" value="Cation efflux protein, cytoplasmic domain"/>
    <property type="match status" value="1"/>
</dbReference>